<gene>
    <name evidence="1" type="ORF">CDAR_56121</name>
</gene>
<sequence length="92" mass="10761">MGVSSPCSLASEALLNKRWVVRWWFYGTLQAYRKLSTFESIGHRNRNLGLRFLDNTTTRTNLTFSHLRKELQFVNAPSLLQMANWKGSHQYI</sequence>
<comment type="caution">
    <text evidence="1">The sequence shown here is derived from an EMBL/GenBank/DDBJ whole genome shotgun (WGS) entry which is preliminary data.</text>
</comment>
<proteinExistence type="predicted"/>
<protein>
    <submittedName>
        <fullName evidence="1">Uncharacterized protein</fullName>
    </submittedName>
</protein>
<dbReference type="AlphaFoldDB" id="A0AAV4RN75"/>
<reference evidence="1 2" key="1">
    <citation type="submission" date="2021-06" db="EMBL/GenBank/DDBJ databases">
        <title>Caerostris darwini draft genome.</title>
        <authorList>
            <person name="Kono N."/>
            <person name="Arakawa K."/>
        </authorList>
    </citation>
    <scope>NUCLEOTIDE SEQUENCE [LARGE SCALE GENOMIC DNA]</scope>
</reference>
<dbReference type="Proteomes" id="UP001054837">
    <property type="component" value="Unassembled WGS sequence"/>
</dbReference>
<keyword evidence="2" id="KW-1185">Reference proteome</keyword>
<organism evidence="1 2">
    <name type="scientific">Caerostris darwini</name>
    <dbReference type="NCBI Taxonomy" id="1538125"/>
    <lineage>
        <taxon>Eukaryota</taxon>
        <taxon>Metazoa</taxon>
        <taxon>Ecdysozoa</taxon>
        <taxon>Arthropoda</taxon>
        <taxon>Chelicerata</taxon>
        <taxon>Arachnida</taxon>
        <taxon>Araneae</taxon>
        <taxon>Araneomorphae</taxon>
        <taxon>Entelegynae</taxon>
        <taxon>Araneoidea</taxon>
        <taxon>Araneidae</taxon>
        <taxon>Caerostris</taxon>
    </lineage>
</organism>
<accession>A0AAV4RN75</accession>
<dbReference type="EMBL" id="BPLQ01006518">
    <property type="protein sequence ID" value="GIY23175.1"/>
    <property type="molecule type" value="Genomic_DNA"/>
</dbReference>
<evidence type="ECO:0000313" key="2">
    <source>
        <dbReference type="Proteomes" id="UP001054837"/>
    </source>
</evidence>
<name>A0AAV4RN75_9ARAC</name>
<evidence type="ECO:0000313" key="1">
    <source>
        <dbReference type="EMBL" id="GIY23175.1"/>
    </source>
</evidence>